<proteinExistence type="predicted"/>
<comment type="catalytic activity">
    <reaction evidence="1">
        <text>ATP + protein L-histidine = ADP + protein N-phospho-L-histidine.</text>
        <dbReference type="EC" id="2.7.13.3"/>
    </reaction>
</comment>
<dbReference type="InterPro" id="IPR001789">
    <property type="entry name" value="Sig_transdc_resp-reg_receiver"/>
</dbReference>
<dbReference type="EC" id="2.7.13.3" evidence="2"/>
<dbReference type="EMBL" id="DROD01000002">
    <property type="protein sequence ID" value="HHJ51550.1"/>
    <property type="molecule type" value="Genomic_DNA"/>
</dbReference>
<dbReference type="Pfam" id="PF13426">
    <property type="entry name" value="PAS_9"/>
    <property type="match status" value="1"/>
</dbReference>
<dbReference type="Pfam" id="PF02518">
    <property type="entry name" value="HATPase_c"/>
    <property type="match status" value="1"/>
</dbReference>
<reference evidence="15" key="1">
    <citation type="journal article" date="2020" name="mSystems">
        <title>Genome- and Community-Level Interaction Insights into Carbon Utilization and Element Cycling Functions of Hydrothermarchaeota in Hydrothermal Sediment.</title>
        <authorList>
            <person name="Zhou Z."/>
            <person name="Liu Y."/>
            <person name="Xu W."/>
            <person name="Pan J."/>
            <person name="Luo Z.H."/>
            <person name="Li M."/>
        </authorList>
    </citation>
    <scope>NUCLEOTIDE SEQUENCE [LARGE SCALE GENOMIC DNA]</scope>
    <source>
        <strain evidence="15">HyVt-527</strain>
    </source>
</reference>
<evidence type="ECO:0000256" key="6">
    <source>
        <dbReference type="ARBA" id="ARBA00022777"/>
    </source>
</evidence>
<dbReference type="SUPFAM" id="SSF47384">
    <property type="entry name" value="Homodimeric domain of signal transducing histidine kinase"/>
    <property type="match status" value="1"/>
</dbReference>
<dbReference type="PRINTS" id="PR00344">
    <property type="entry name" value="BCTRLSENSOR"/>
</dbReference>
<organism evidence="15">
    <name type="scientific">Caldithrix abyssi</name>
    <dbReference type="NCBI Taxonomy" id="187145"/>
    <lineage>
        <taxon>Bacteria</taxon>
        <taxon>Pseudomonadati</taxon>
        <taxon>Calditrichota</taxon>
        <taxon>Calditrichia</taxon>
        <taxon>Calditrichales</taxon>
        <taxon>Calditrichaceae</taxon>
        <taxon>Caldithrix</taxon>
    </lineage>
</organism>
<feature type="domain" description="Histidine kinase" evidence="12">
    <location>
        <begin position="322"/>
        <end position="543"/>
    </location>
</feature>
<dbReference type="FunFam" id="3.30.565.10:FF:000010">
    <property type="entry name" value="Sensor histidine kinase RcsC"/>
    <property type="match status" value="1"/>
</dbReference>
<evidence type="ECO:0000256" key="1">
    <source>
        <dbReference type="ARBA" id="ARBA00000085"/>
    </source>
</evidence>
<evidence type="ECO:0000256" key="2">
    <source>
        <dbReference type="ARBA" id="ARBA00012438"/>
    </source>
</evidence>
<dbReference type="AlphaFoldDB" id="A0A7V5PMP7"/>
<sequence>MMERSFSKEELSDLWQEIPHAIFVSTTDGKLLHVNSFFTEISGYLPEELLGKNLDFFFHPPFEFQEYTQELKKHRKVATHLFQIKTKKGNKIYILVSGRIIERDGQSLVLGTVQDVNSYKLAELDLKKSYEDILKWRQYFEIIYNIAENLNMHREIEEVGRSVTEGLLKILSFDAYQLYMANEDKKALCPIFSEATFRKTEMVSNHPIPIDKGIIGYIYRSGKPLLLHDVRKHPEVFYLPDEKPIDESLIGTPLIVDGKTIGVFVLLKRGLRQFKREELQILSIVGRQVAVALENARLNESERKSREQAEKANRAKSEFLANMSHEIRTPMNAVIGMTELALETELTGEQRDFLNTVKESAYALLHLINDILDFSKIEAGKMDLVPEDFDLYTTVETTVETLATRAEENGNELALSIDPNVPQMVHGDPGRIRQILINLIGNAIKFTKNGEVVVEIKLQHKTDEYYDLFFSVRDTGIGIPEDKQDLIFNKFTQADGTTTRKFGGTGLGLSISKKLVEMMNGKIQVKSKPGKGSTFFFNILLKPAQTKLKATPDKVPDLDGLPVMIIDDNKTNRFILEKILLNWGLEPVSCAGGKEGLKKLEQAAHEGRPIPIVLLDMQMPEMDGEQVAAAIMKNPEIKDTRIIVLTSMGRRGDASRLKELGCKGYLVKPVKQSQLYNMIVNVLASEAAGGSGKSNRIITRHTLEEQKRHNLRILLAEDNLINQKLALKILEKKNYNVDVVNNGKEAIEALHQKKYDLVLMDVQMPEIDGLEATQIIRKDENIPRQLPIIAMTANAMKGDREKCIAAGMNDYVSKPFKLNEFYSVIEKWGTEIKKNETK</sequence>
<dbReference type="Gene3D" id="3.30.450.40">
    <property type="match status" value="1"/>
</dbReference>
<dbReference type="Gene3D" id="3.40.50.2300">
    <property type="match status" value="2"/>
</dbReference>
<dbReference type="GO" id="GO:0005524">
    <property type="term" value="F:ATP binding"/>
    <property type="evidence" value="ECO:0007669"/>
    <property type="project" value="UniProtKB-KW"/>
</dbReference>
<dbReference type="Gene3D" id="1.10.287.130">
    <property type="match status" value="1"/>
</dbReference>
<dbReference type="InterPro" id="IPR011006">
    <property type="entry name" value="CheY-like_superfamily"/>
</dbReference>
<dbReference type="FunFam" id="1.10.287.130:FF:000002">
    <property type="entry name" value="Two-component osmosensing histidine kinase"/>
    <property type="match status" value="1"/>
</dbReference>
<dbReference type="InterPro" id="IPR003018">
    <property type="entry name" value="GAF"/>
</dbReference>
<dbReference type="PANTHER" id="PTHR45339:SF1">
    <property type="entry name" value="HYBRID SIGNAL TRANSDUCTION HISTIDINE KINASE J"/>
    <property type="match status" value="1"/>
</dbReference>
<dbReference type="InterPro" id="IPR036890">
    <property type="entry name" value="HATPase_C_sf"/>
</dbReference>
<dbReference type="SUPFAM" id="SSF55874">
    <property type="entry name" value="ATPase domain of HSP90 chaperone/DNA topoisomerase II/histidine kinase"/>
    <property type="match status" value="1"/>
</dbReference>
<keyword evidence="6" id="KW-0418">Kinase</keyword>
<dbReference type="GO" id="GO:0000155">
    <property type="term" value="F:phosphorelay sensor kinase activity"/>
    <property type="evidence" value="ECO:0007669"/>
    <property type="project" value="InterPro"/>
</dbReference>
<dbReference type="Pfam" id="PF13185">
    <property type="entry name" value="GAF_2"/>
    <property type="match status" value="1"/>
</dbReference>
<dbReference type="SUPFAM" id="SSF55781">
    <property type="entry name" value="GAF domain-like"/>
    <property type="match status" value="1"/>
</dbReference>
<dbReference type="SMART" id="SM00065">
    <property type="entry name" value="GAF"/>
    <property type="match status" value="1"/>
</dbReference>
<feature type="domain" description="Response regulatory" evidence="13">
    <location>
        <begin position="562"/>
        <end position="683"/>
    </location>
</feature>
<evidence type="ECO:0000256" key="5">
    <source>
        <dbReference type="ARBA" id="ARBA00022741"/>
    </source>
</evidence>
<dbReference type="InterPro" id="IPR000014">
    <property type="entry name" value="PAS"/>
</dbReference>
<dbReference type="SMART" id="SM00091">
    <property type="entry name" value="PAS"/>
    <property type="match status" value="1"/>
</dbReference>
<dbReference type="Pfam" id="PF00512">
    <property type="entry name" value="HisKA"/>
    <property type="match status" value="1"/>
</dbReference>
<dbReference type="CDD" id="cd16922">
    <property type="entry name" value="HATPase_EvgS-ArcB-TorS-like"/>
    <property type="match status" value="1"/>
</dbReference>
<dbReference type="CDD" id="cd17546">
    <property type="entry name" value="REC_hyHK_CKI1_RcsC-like"/>
    <property type="match status" value="2"/>
</dbReference>
<accession>A0A7V5PMP7</accession>
<dbReference type="Proteomes" id="UP000886124">
    <property type="component" value="Unassembled WGS sequence"/>
</dbReference>
<dbReference type="NCBIfam" id="TIGR00229">
    <property type="entry name" value="sensory_box"/>
    <property type="match status" value="1"/>
</dbReference>
<dbReference type="SMART" id="SM00387">
    <property type="entry name" value="HATPase_c"/>
    <property type="match status" value="1"/>
</dbReference>
<evidence type="ECO:0000259" key="12">
    <source>
        <dbReference type="PROSITE" id="PS50109"/>
    </source>
</evidence>
<keyword evidence="5" id="KW-0547">Nucleotide-binding</keyword>
<dbReference type="Pfam" id="PF00072">
    <property type="entry name" value="Response_reg"/>
    <property type="match status" value="2"/>
</dbReference>
<evidence type="ECO:0000256" key="9">
    <source>
        <dbReference type="ARBA" id="ARBA00064003"/>
    </source>
</evidence>
<evidence type="ECO:0000256" key="7">
    <source>
        <dbReference type="ARBA" id="ARBA00022840"/>
    </source>
</evidence>
<dbReference type="SUPFAM" id="SSF52172">
    <property type="entry name" value="CheY-like"/>
    <property type="match status" value="2"/>
</dbReference>
<evidence type="ECO:0000259" key="13">
    <source>
        <dbReference type="PROSITE" id="PS50110"/>
    </source>
</evidence>
<dbReference type="Gene3D" id="3.30.565.10">
    <property type="entry name" value="Histidine kinase-like ATPase, C-terminal domain"/>
    <property type="match status" value="1"/>
</dbReference>
<keyword evidence="3 11" id="KW-0597">Phosphoprotein</keyword>
<evidence type="ECO:0000313" key="15">
    <source>
        <dbReference type="EMBL" id="HHJ51550.1"/>
    </source>
</evidence>
<dbReference type="InterPro" id="IPR003661">
    <property type="entry name" value="HisK_dim/P_dom"/>
</dbReference>
<dbReference type="CDD" id="cd00130">
    <property type="entry name" value="PAS"/>
    <property type="match status" value="1"/>
</dbReference>
<protein>
    <recommendedName>
        <fullName evidence="10">Sensory/regulatory protein RpfC</fullName>
        <ecNumber evidence="2">2.7.13.3</ecNumber>
    </recommendedName>
</protein>
<name>A0A7V5PMP7_CALAY</name>
<dbReference type="CDD" id="cd00082">
    <property type="entry name" value="HisKA"/>
    <property type="match status" value="1"/>
</dbReference>
<feature type="domain" description="PAS" evidence="14">
    <location>
        <begin position="7"/>
        <end position="60"/>
    </location>
</feature>
<dbReference type="PROSITE" id="PS50112">
    <property type="entry name" value="PAS"/>
    <property type="match status" value="1"/>
</dbReference>
<dbReference type="SUPFAM" id="SSF55785">
    <property type="entry name" value="PYP-like sensor domain (PAS domain)"/>
    <property type="match status" value="1"/>
</dbReference>
<comment type="caution">
    <text evidence="15">The sequence shown here is derived from an EMBL/GenBank/DDBJ whole genome shotgun (WGS) entry which is preliminary data.</text>
</comment>
<keyword evidence="8" id="KW-0902">Two-component regulatory system</keyword>
<dbReference type="PANTHER" id="PTHR45339">
    <property type="entry name" value="HYBRID SIGNAL TRANSDUCTION HISTIDINE KINASE J"/>
    <property type="match status" value="1"/>
</dbReference>
<dbReference type="SMART" id="SM00448">
    <property type="entry name" value="REC"/>
    <property type="match status" value="2"/>
</dbReference>
<evidence type="ECO:0000256" key="3">
    <source>
        <dbReference type="ARBA" id="ARBA00022553"/>
    </source>
</evidence>
<dbReference type="SMART" id="SM00388">
    <property type="entry name" value="HisKA"/>
    <property type="match status" value="1"/>
</dbReference>
<keyword evidence="4" id="KW-0808">Transferase</keyword>
<dbReference type="InterPro" id="IPR004358">
    <property type="entry name" value="Sig_transdc_His_kin-like_C"/>
</dbReference>
<dbReference type="InterPro" id="IPR003594">
    <property type="entry name" value="HATPase_dom"/>
</dbReference>
<dbReference type="InterPro" id="IPR035965">
    <property type="entry name" value="PAS-like_dom_sf"/>
</dbReference>
<comment type="subunit">
    <text evidence="9">At low DSF concentrations, interacts with RpfF.</text>
</comment>
<dbReference type="PROSITE" id="PS50110">
    <property type="entry name" value="RESPONSE_REGULATORY"/>
    <property type="match status" value="2"/>
</dbReference>
<evidence type="ECO:0000259" key="14">
    <source>
        <dbReference type="PROSITE" id="PS50112"/>
    </source>
</evidence>
<keyword evidence="7" id="KW-0067">ATP-binding</keyword>
<evidence type="ECO:0000256" key="10">
    <source>
        <dbReference type="ARBA" id="ARBA00068150"/>
    </source>
</evidence>
<dbReference type="PROSITE" id="PS50109">
    <property type="entry name" value="HIS_KIN"/>
    <property type="match status" value="1"/>
</dbReference>
<dbReference type="InterPro" id="IPR029016">
    <property type="entry name" value="GAF-like_dom_sf"/>
</dbReference>
<evidence type="ECO:0000256" key="11">
    <source>
        <dbReference type="PROSITE-ProRule" id="PRU00169"/>
    </source>
</evidence>
<feature type="modified residue" description="4-aspartylphosphate" evidence="11">
    <location>
        <position position="616"/>
    </location>
</feature>
<gene>
    <name evidence="15" type="ORF">ENJ89_00020</name>
</gene>
<dbReference type="InterPro" id="IPR005467">
    <property type="entry name" value="His_kinase_dom"/>
</dbReference>
<evidence type="ECO:0000256" key="8">
    <source>
        <dbReference type="ARBA" id="ARBA00023012"/>
    </source>
</evidence>
<dbReference type="Gene3D" id="3.30.450.20">
    <property type="entry name" value="PAS domain"/>
    <property type="match status" value="1"/>
</dbReference>
<dbReference type="InterPro" id="IPR036097">
    <property type="entry name" value="HisK_dim/P_sf"/>
</dbReference>
<feature type="domain" description="Response regulatory" evidence="13">
    <location>
        <begin position="712"/>
        <end position="829"/>
    </location>
</feature>
<feature type="modified residue" description="4-aspartylphosphate" evidence="11">
    <location>
        <position position="761"/>
    </location>
</feature>
<evidence type="ECO:0000256" key="4">
    <source>
        <dbReference type="ARBA" id="ARBA00022679"/>
    </source>
</evidence>